<name>A0A4Z2IYV1_9TELE</name>
<proteinExistence type="predicted"/>
<organism evidence="2 3">
    <name type="scientific">Liparis tanakae</name>
    <name type="common">Tanaka's snailfish</name>
    <dbReference type="NCBI Taxonomy" id="230148"/>
    <lineage>
        <taxon>Eukaryota</taxon>
        <taxon>Metazoa</taxon>
        <taxon>Chordata</taxon>
        <taxon>Craniata</taxon>
        <taxon>Vertebrata</taxon>
        <taxon>Euteleostomi</taxon>
        <taxon>Actinopterygii</taxon>
        <taxon>Neopterygii</taxon>
        <taxon>Teleostei</taxon>
        <taxon>Neoteleostei</taxon>
        <taxon>Acanthomorphata</taxon>
        <taxon>Eupercaria</taxon>
        <taxon>Perciformes</taxon>
        <taxon>Cottioidei</taxon>
        <taxon>Cottales</taxon>
        <taxon>Liparidae</taxon>
        <taxon>Liparis</taxon>
    </lineage>
</organism>
<evidence type="ECO:0000313" key="3">
    <source>
        <dbReference type="Proteomes" id="UP000314294"/>
    </source>
</evidence>
<keyword evidence="3" id="KW-1185">Reference proteome</keyword>
<dbReference type="EMBL" id="SRLO01000034">
    <property type="protein sequence ID" value="TNN83175.1"/>
    <property type="molecule type" value="Genomic_DNA"/>
</dbReference>
<evidence type="ECO:0000313" key="2">
    <source>
        <dbReference type="EMBL" id="TNN83175.1"/>
    </source>
</evidence>
<comment type="caution">
    <text evidence="2">The sequence shown here is derived from an EMBL/GenBank/DDBJ whole genome shotgun (WGS) entry which is preliminary data.</text>
</comment>
<reference evidence="2 3" key="1">
    <citation type="submission" date="2019-03" db="EMBL/GenBank/DDBJ databases">
        <title>First draft genome of Liparis tanakae, snailfish: a comprehensive survey of snailfish specific genes.</title>
        <authorList>
            <person name="Kim W."/>
            <person name="Song I."/>
            <person name="Jeong J.-H."/>
            <person name="Kim D."/>
            <person name="Kim S."/>
            <person name="Ryu S."/>
            <person name="Song J.Y."/>
            <person name="Lee S.K."/>
        </authorList>
    </citation>
    <scope>NUCLEOTIDE SEQUENCE [LARGE SCALE GENOMIC DNA]</scope>
    <source>
        <tissue evidence="2">Muscle</tissue>
    </source>
</reference>
<evidence type="ECO:0000256" key="1">
    <source>
        <dbReference type="SAM" id="MobiDB-lite"/>
    </source>
</evidence>
<sequence>MCPLVGYIASVGVDGGHFVGTTAFPRSGEFSSAGEERRRWRSTRRSKPGKERLPRGRRVAQAPGMVAFASLMRTNSLLDLPFLRTVPHSDPKHNMRITRQDTQGDVQTVEQPNETRNRMRLYDRIQSDDVSLHLEGNMPFPKPPIPWSLFRGLIMGGCCQSEGVQREPSRLPDRQAHRGACEVRGYVEC</sequence>
<dbReference type="Proteomes" id="UP000314294">
    <property type="component" value="Unassembled WGS sequence"/>
</dbReference>
<gene>
    <name evidence="2" type="ORF">EYF80_006508</name>
</gene>
<protein>
    <submittedName>
        <fullName evidence="2">Uncharacterized protein</fullName>
    </submittedName>
</protein>
<dbReference type="AlphaFoldDB" id="A0A4Z2IYV1"/>
<accession>A0A4Z2IYV1</accession>
<feature type="region of interest" description="Disordered" evidence="1">
    <location>
        <begin position="23"/>
        <end position="57"/>
    </location>
</feature>